<reference evidence="1 2" key="1">
    <citation type="submission" date="2016-04" db="EMBL/GenBank/DDBJ databases">
        <title>Draft Genome Sequences of Staphylococcus capitis Strain H36, S. capitis Strain H65, S. cohnii Strain H62, S. hominis Strain H69, Mycobacterium iranicum Strain H39, Plantibacter sp. Strain H53, Pseudomonas oryzihabitans Strain H72, and Microbacterium sp. Strain H83, isolated from residential settings.</title>
        <authorList>
            <person name="Lymperopoulou D."/>
            <person name="Adams R.I."/>
            <person name="Lindow S."/>
            <person name="Coil D.A."/>
            <person name="Jospin G."/>
            <person name="Eisen J.A."/>
        </authorList>
    </citation>
    <scope>NUCLEOTIDE SEQUENCE [LARGE SCALE GENOMIC DNA]</scope>
    <source>
        <strain evidence="1 2">H39</strain>
    </source>
</reference>
<name>A0A178L9L5_MYCIR</name>
<dbReference type="OrthoDB" id="4764124at2"/>
<dbReference type="EMBL" id="LWCS01000104">
    <property type="protein sequence ID" value="OAN26270.1"/>
    <property type="molecule type" value="Genomic_DNA"/>
</dbReference>
<proteinExistence type="predicted"/>
<gene>
    <name evidence="1" type="ORF">A4X20_30505</name>
</gene>
<comment type="caution">
    <text evidence="1">The sequence shown here is derived from an EMBL/GenBank/DDBJ whole genome shotgun (WGS) entry which is preliminary data.</text>
</comment>
<organism evidence="1 2">
    <name type="scientific">Mycolicibacterium iranicum</name>
    <name type="common">Mycobacterium iranicum</name>
    <dbReference type="NCBI Taxonomy" id="912594"/>
    <lineage>
        <taxon>Bacteria</taxon>
        <taxon>Bacillati</taxon>
        <taxon>Actinomycetota</taxon>
        <taxon>Actinomycetes</taxon>
        <taxon>Mycobacteriales</taxon>
        <taxon>Mycobacteriaceae</taxon>
        <taxon>Mycolicibacterium</taxon>
    </lineage>
</organism>
<sequence>MFALLGEAGVGAKEDRPRRLAVCEYVTWRPISSTDDLSRDDIRAVITTLEYWKSCGQLQYRCRRIADKIQEAAAS</sequence>
<dbReference type="Proteomes" id="UP000078396">
    <property type="component" value="Unassembled WGS sequence"/>
</dbReference>
<accession>A0A178L9L5</accession>
<protein>
    <submittedName>
        <fullName evidence="1">Uncharacterized protein</fullName>
    </submittedName>
</protein>
<evidence type="ECO:0000313" key="1">
    <source>
        <dbReference type="EMBL" id="OAN26270.1"/>
    </source>
</evidence>
<evidence type="ECO:0000313" key="2">
    <source>
        <dbReference type="Proteomes" id="UP000078396"/>
    </source>
</evidence>
<dbReference type="AlphaFoldDB" id="A0A178L9L5"/>